<dbReference type="SUPFAM" id="SSF46689">
    <property type="entry name" value="Homeodomain-like"/>
    <property type="match status" value="1"/>
</dbReference>
<dbReference type="Gene3D" id="3.30.420.10">
    <property type="entry name" value="Ribonuclease H-like superfamily/Ribonuclease H"/>
    <property type="match status" value="1"/>
</dbReference>
<proteinExistence type="predicted"/>
<sequence length="450" mass="51471">MKQSLPATSMQAAKRMQIIAPLLAEGLDEGQRSLLRQQICRQHQISERTLRRYVAAYRDSGYEGLSPKPSVPQVSSRIDPELLEQAIILRREAPTRSIRQIIRILEMEDLVRVGEIKRSTLQRALADRGFSSAQMRIYTGKGLAARRFEKRHRCELWQADIKFGPYLPIGRGGKKQQVFLVAIIDDATRFIVHARFYPDQKLPILEDSLRQAVTRWGKADALYVDNGKQFRSDWLQNACERLNIKLKFTRPYSPESKGKIERFNRTVDEFLTEAALKRPETLNQLNDQLQVWVEEWYHKRPHDSLKGLTPETAFKSDKRPLQYADPKLIKDAFRYSKSAKVDKVGCLKFSGQVYEAGTAFIGRTVEILYSPESLDEIEVLCKGIAPVWAKKLEIGTSCQPRQTMPDKMALPAQSSRLLDAAARKHRDRVQARHTAISFKNLVVGGQDDVP</sequence>
<dbReference type="InterPro" id="IPR009057">
    <property type="entry name" value="Homeodomain-like_sf"/>
</dbReference>
<dbReference type="InterPro" id="IPR012337">
    <property type="entry name" value="RNaseH-like_sf"/>
</dbReference>
<dbReference type="PANTHER" id="PTHR35004">
    <property type="entry name" value="TRANSPOSASE RV3428C-RELATED"/>
    <property type="match status" value="1"/>
</dbReference>
<dbReference type="GO" id="GO:0015074">
    <property type="term" value="P:DNA integration"/>
    <property type="evidence" value="ECO:0007669"/>
    <property type="project" value="InterPro"/>
</dbReference>
<name>A0A1W2AKN5_9FIRM</name>
<dbReference type="PROSITE" id="PS50994">
    <property type="entry name" value="INTEGRASE"/>
    <property type="match status" value="1"/>
</dbReference>
<dbReference type="Proteomes" id="UP000192790">
    <property type="component" value="Unassembled WGS sequence"/>
</dbReference>
<dbReference type="STRING" id="1122930.SAMN02745168_1791"/>
<protein>
    <submittedName>
        <fullName evidence="2">Mu transposase, C-terminal</fullName>
    </submittedName>
</protein>
<keyword evidence="3" id="KW-1185">Reference proteome</keyword>
<reference evidence="2 3" key="1">
    <citation type="submission" date="2017-04" db="EMBL/GenBank/DDBJ databases">
        <authorList>
            <person name="Afonso C.L."/>
            <person name="Miller P.J."/>
            <person name="Scott M.A."/>
            <person name="Spackman E."/>
            <person name="Goraichik I."/>
            <person name="Dimitrov K.M."/>
            <person name="Suarez D.L."/>
            <person name="Swayne D.E."/>
        </authorList>
    </citation>
    <scope>NUCLEOTIDE SEQUENCE [LARGE SCALE GENOMIC DNA]</scope>
    <source>
        <strain evidence="2 3">DSM 12816</strain>
    </source>
</reference>
<dbReference type="InterPro" id="IPR001584">
    <property type="entry name" value="Integrase_cat-core"/>
</dbReference>
<dbReference type="AlphaFoldDB" id="A0A1W2AKN5"/>
<dbReference type="PANTHER" id="PTHR35004:SF6">
    <property type="entry name" value="TRANSPOSASE"/>
    <property type="match status" value="1"/>
</dbReference>
<dbReference type="SUPFAM" id="SSF53098">
    <property type="entry name" value="Ribonuclease H-like"/>
    <property type="match status" value="1"/>
</dbReference>
<dbReference type="InterPro" id="IPR036397">
    <property type="entry name" value="RNaseH_sf"/>
</dbReference>
<feature type="domain" description="Integrase catalytic" evidence="1">
    <location>
        <begin position="148"/>
        <end position="318"/>
    </location>
</feature>
<dbReference type="Pfam" id="PF13683">
    <property type="entry name" value="rve_3"/>
    <property type="match status" value="1"/>
</dbReference>
<dbReference type="RefSeq" id="WP_143806905.1">
    <property type="nucleotide sequence ID" value="NZ_FWXW01000004.1"/>
</dbReference>
<evidence type="ECO:0000313" key="2">
    <source>
        <dbReference type="EMBL" id="SMC61100.1"/>
    </source>
</evidence>
<evidence type="ECO:0000313" key="3">
    <source>
        <dbReference type="Proteomes" id="UP000192790"/>
    </source>
</evidence>
<accession>A0A1W2AKN5</accession>
<dbReference type="GO" id="GO:0003676">
    <property type="term" value="F:nucleic acid binding"/>
    <property type="evidence" value="ECO:0007669"/>
    <property type="project" value="InterPro"/>
</dbReference>
<gene>
    <name evidence="2" type="ORF">SAMN02745168_1791</name>
</gene>
<organism evidence="2 3">
    <name type="scientific">Papillibacter cinnamivorans DSM 12816</name>
    <dbReference type="NCBI Taxonomy" id="1122930"/>
    <lineage>
        <taxon>Bacteria</taxon>
        <taxon>Bacillati</taxon>
        <taxon>Bacillota</taxon>
        <taxon>Clostridia</taxon>
        <taxon>Eubacteriales</taxon>
        <taxon>Oscillospiraceae</taxon>
        <taxon>Papillibacter</taxon>
    </lineage>
</organism>
<dbReference type="OrthoDB" id="9794201at2"/>
<dbReference type="EMBL" id="FWXW01000004">
    <property type="protein sequence ID" value="SMC61100.1"/>
    <property type="molecule type" value="Genomic_DNA"/>
</dbReference>
<evidence type="ECO:0000259" key="1">
    <source>
        <dbReference type="PROSITE" id="PS50994"/>
    </source>
</evidence>